<reference evidence="2" key="1">
    <citation type="submission" date="2016-11" db="EMBL/GenBank/DDBJ databases">
        <authorList>
            <person name="Varghese N."/>
            <person name="Submissions S."/>
        </authorList>
    </citation>
    <scope>NUCLEOTIDE SEQUENCE [LARGE SCALE GENOMIC DNA]</scope>
    <source>
        <strain evidence="2">DSM 3071</strain>
    </source>
</reference>
<evidence type="ECO:0000313" key="2">
    <source>
        <dbReference type="Proteomes" id="UP000184278"/>
    </source>
</evidence>
<dbReference type="OrthoDB" id="9896041at2"/>
<organism evidence="1 2">
    <name type="scientific">Butyrivibrio fibrisolvens DSM 3071</name>
    <dbReference type="NCBI Taxonomy" id="1121131"/>
    <lineage>
        <taxon>Bacteria</taxon>
        <taxon>Bacillati</taxon>
        <taxon>Bacillota</taxon>
        <taxon>Clostridia</taxon>
        <taxon>Lachnospirales</taxon>
        <taxon>Lachnospiraceae</taxon>
        <taxon>Butyrivibrio</taxon>
    </lineage>
</organism>
<gene>
    <name evidence="1" type="ORF">SAMN02745229_00384</name>
</gene>
<dbReference type="RefSeq" id="WP_073385074.1">
    <property type="nucleotide sequence ID" value="NZ_FQXK01000004.1"/>
</dbReference>
<evidence type="ECO:0000313" key="1">
    <source>
        <dbReference type="EMBL" id="SHH41508.1"/>
    </source>
</evidence>
<dbReference type="AlphaFoldDB" id="A0A1M5STE3"/>
<dbReference type="GeneID" id="89509287"/>
<evidence type="ECO:0008006" key="3">
    <source>
        <dbReference type="Google" id="ProtNLM"/>
    </source>
</evidence>
<dbReference type="STRING" id="1121131.SAMN02745229_00384"/>
<accession>A0A1M5STE3</accession>
<keyword evidence="2" id="KW-1185">Reference proteome</keyword>
<dbReference type="EMBL" id="FQXK01000004">
    <property type="protein sequence ID" value="SHH41508.1"/>
    <property type="molecule type" value="Genomic_DNA"/>
</dbReference>
<proteinExistence type="predicted"/>
<sequence>MADKNSITPELLKDRAMKFEELADSLKKDVLYVLEESDEKTFDSWKGEEADMFRVKEDVVIDSLKDDLDKTVKLAEQMRYLLSKSERTSK</sequence>
<name>A0A1M5STE3_BUTFI</name>
<dbReference type="Proteomes" id="UP000184278">
    <property type="component" value="Unassembled WGS sequence"/>
</dbReference>
<protein>
    <recommendedName>
        <fullName evidence="3">WXG100 family type VII secretion target</fullName>
    </recommendedName>
</protein>